<reference evidence="1 2" key="1">
    <citation type="submission" date="2020-06" db="EMBL/GenBank/DDBJ databases">
        <authorList>
            <person name="Li R."/>
            <person name="Bekaert M."/>
        </authorList>
    </citation>
    <scope>NUCLEOTIDE SEQUENCE [LARGE SCALE GENOMIC DNA]</scope>
    <source>
        <strain evidence="2">wild</strain>
    </source>
</reference>
<gene>
    <name evidence="1" type="ORF">MCOR_14920</name>
</gene>
<protein>
    <recommendedName>
        <fullName evidence="3">Endonuclease/exonuclease/phosphatase domain-containing protein</fullName>
    </recommendedName>
</protein>
<proteinExistence type="predicted"/>
<dbReference type="Proteomes" id="UP000507470">
    <property type="component" value="Unassembled WGS sequence"/>
</dbReference>
<sequence>MLLDAAKGGGVAIIHKLNIPVKRVPTKKSPSHFELLECNISASRKNFRLFVIYRPPPSRANKFKTSSFFEEWLDFLDYTMGISDDIILTGDLNFHLDDKFDFDARKFTETLSDRGLVQHFVGATHVRGHTLDVIITREDSSIVMGIPSIEELHLCNDKGVPSLDHFAVHCSLNVNKPPKNGVHEIP</sequence>
<keyword evidence="2" id="KW-1185">Reference proteome</keyword>
<evidence type="ECO:0000313" key="1">
    <source>
        <dbReference type="EMBL" id="CAC5378779.1"/>
    </source>
</evidence>
<accession>A0A6J8B852</accession>
<evidence type="ECO:0008006" key="3">
    <source>
        <dbReference type="Google" id="ProtNLM"/>
    </source>
</evidence>
<dbReference type="PANTHER" id="PTHR46670:SF3">
    <property type="entry name" value="ENDONUCLEASE_EXONUCLEASE_PHOSPHATASE DOMAIN-CONTAINING PROTEIN"/>
    <property type="match status" value="1"/>
</dbReference>
<dbReference type="InterPro" id="IPR036691">
    <property type="entry name" value="Endo/exonu/phosph_ase_sf"/>
</dbReference>
<dbReference type="PANTHER" id="PTHR46670">
    <property type="entry name" value="ENDO/EXONUCLEASE/PHOSPHATASE DOMAIN-CONTAINING PROTEIN"/>
    <property type="match status" value="1"/>
</dbReference>
<dbReference type="AlphaFoldDB" id="A0A6J8B852"/>
<name>A0A6J8B852_MYTCO</name>
<evidence type="ECO:0000313" key="2">
    <source>
        <dbReference type="Proteomes" id="UP000507470"/>
    </source>
</evidence>
<dbReference type="EMBL" id="CACVKT020002592">
    <property type="protein sequence ID" value="CAC5378779.1"/>
    <property type="molecule type" value="Genomic_DNA"/>
</dbReference>
<organism evidence="1 2">
    <name type="scientific">Mytilus coruscus</name>
    <name type="common">Sea mussel</name>
    <dbReference type="NCBI Taxonomy" id="42192"/>
    <lineage>
        <taxon>Eukaryota</taxon>
        <taxon>Metazoa</taxon>
        <taxon>Spiralia</taxon>
        <taxon>Lophotrochozoa</taxon>
        <taxon>Mollusca</taxon>
        <taxon>Bivalvia</taxon>
        <taxon>Autobranchia</taxon>
        <taxon>Pteriomorphia</taxon>
        <taxon>Mytilida</taxon>
        <taxon>Mytiloidea</taxon>
        <taxon>Mytilidae</taxon>
        <taxon>Mytilinae</taxon>
        <taxon>Mytilus</taxon>
    </lineage>
</organism>
<dbReference type="SUPFAM" id="SSF56219">
    <property type="entry name" value="DNase I-like"/>
    <property type="match status" value="1"/>
</dbReference>
<dbReference type="Gene3D" id="3.60.10.10">
    <property type="entry name" value="Endonuclease/exonuclease/phosphatase"/>
    <property type="match status" value="1"/>
</dbReference>
<dbReference type="OrthoDB" id="10072198at2759"/>